<evidence type="ECO:0000313" key="4">
    <source>
        <dbReference type="RefSeq" id="XP_014675607.1"/>
    </source>
</evidence>
<dbReference type="Proteomes" id="UP000695022">
    <property type="component" value="Unplaced"/>
</dbReference>
<dbReference type="PROSITE" id="PS50966">
    <property type="entry name" value="ZF_SWIM"/>
    <property type="match status" value="1"/>
</dbReference>
<name>A0ABM1ETT6_PRICU</name>
<evidence type="ECO:0000313" key="3">
    <source>
        <dbReference type="Proteomes" id="UP000695022"/>
    </source>
</evidence>
<reference evidence="4" key="1">
    <citation type="submission" date="2025-08" db="UniProtKB">
        <authorList>
            <consortium name="RefSeq"/>
        </authorList>
    </citation>
    <scope>IDENTIFICATION</scope>
</reference>
<protein>
    <submittedName>
        <fullName evidence="4">Uncharacterized protein LOC106815634 isoform X1</fullName>
    </submittedName>
</protein>
<gene>
    <name evidence="4" type="primary">LOC106815634</name>
</gene>
<keyword evidence="1" id="KW-0479">Metal-binding</keyword>
<feature type="domain" description="SWIM-type" evidence="2">
    <location>
        <begin position="297"/>
        <end position="328"/>
    </location>
</feature>
<keyword evidence="1" id="KW-0863">Zinc-finger</keyword>
<evidence type="ECO:0000259" key="2">
    <source>
        <dbReference type="PROSITE" id="PS50966"/>
    </source>
</evidence>
<proteinExistence type="predicted"/>
<keyword evidence="3" id="KW-1185">Reference proteome</keyword>
<organism evidence="3 4">
    <name type="scientific">Priapulus caudatus</name>
    <name type="common">Priapulid worm</name>
    <dbReference type="NCBI Taxonomy" id="37621"/>
    <lineage>
        <taxon>Eukaryota</taxon>
        <taxon>Metazoa</taxon>
        <taxon>Ecdysozoa</taxon>
        <taxon>Scalidophora</taxon>
        <taxon>Priapulida</taxon>
        <taxon>Priapulimorpha</taxon>
        <taxon>Priapulimorphida</taxon>
        <taxon>Priapulidae</taxon>
        <taxon>Priapulus</taxon>
    </lineage>
</organism>
<evidence type="ECO:0000256" key="1">
    <source>
        <dbReference type="PROSITE-ProRule" id="PRU00325"/>
    </source>
</evidence>
<dbReference type="GeneID" id="106815634"/>
<dbReference type="RefSeq" id="XP_014675607.1">
    <property type="nucleotide sequence ID" value="XM_014820121.1"/>
</dbReference>
<keyword evidence="1" id="KW-0862">Zinc</keyword>
<sequence>MPNLVSVSSFTTTEDDPFLSFMQRKHSKKGRKKSGVMIEVYRMENGQDFEDIIFNQLQLLDVRGSGNFCQRKTKSNTEHVQYKCERGRKTRSISKNADPNRTRANDCGAYISFTTDEQAGQKACVVRYSLTHCGHDPLNLDERRVSKLDADLLCYINELIDQGKRGMAILNCVHKWSKTNGHQDFGDRRFYPTPADVKYCIEARRARTRYDCNDAQSVEHLCRTDLQDKILIDQPLNSYLEGLKKAGRIKNKSASRESQGRRKAEQMISQGWANIVLWQTNHVCYVPSETLPATAGYLVDIMHATCECQAASQGGMCKHLHTALTLAATKGIDVVEERRQHATVLCETSSYTIDDVFLTVLDGDTVGIVNMKMMTCICVASSHDIDCICKYTAELVVLKHSITFPCPTECPVQSFDSPDKVSEQPSDCFKRLISDISQWSEQNHNVTPQILTQTKRLHTRIFGQFNHIHRHRKNIPLHPYKKIDRKSKKNTV</sequence>
<dbReference type="InterPro" id="IPR007527">
    <property type="entry name" value="Znf_SWIM"/>
</dbReference>
<accession>A0ABM1ETT6</accession>